<feature type="compositionally biased region" description="Basic and acidic residues" evidence="1">
    <location>
        <begin position="120"/>
        <end position="130"/>
    </location>
</feature>
<evidence type="ECO:0000313" key="3">
    <source>
        <dbReference type="Proteomes" id="UP000823941"/>
    </source>
</evidence>
<reference evidence="2 3" key="1">
    <citation type="submission" date="2021-06" db="EMBL/GenBank/DDBJ databases">
        <title>A haploid diamondback moth (Plutella xylostella L.) genome assembly resolves 31 chromosomes and identifies a diamide resistance mutation.</title>
        <authorList>
            <person name="Ward C.M."/>
            <person name="Perry K.D."/>
            <person name="Baker G."/>
            <person name="Powis K."/>
            <person name="Heckel D.G."/>
            <person name="Baxter S.W."/>
        </authorList>
    </citation>
    <scope>NUCLEOTIDE SEQUENCE [LARGE SCALE GENOMIC DNA]</scope>
    <source>
        <strain evidence="2 3">LV</strain>
        <tissue evidence="2">Single pupa</tissue>
    </source>
</reference>
<gene>
    <name evidence="2" type="ORF">JYU34_003054</name>
</gene>
<feature type="region of interest" description="Disordered" evidence="1">
    <location>
        <begin position="77"/>
        <end position="130"/>
    </location>
</feature>
<keyword evidence="3" id="KW-1185">Reference proteome</keyword>
<dbReference type="EMBL" id="JAHIBW010000005">
    <property type="protein sequence ID" value="KAG7310299.1"/>
    <property type="molecule type" value="Genomic_DNA"/>
</dbReference>
<proteinExistence type="predicted"/>
<evidence type="ECO:0000313" key="2">
    <source>
        <dbReference type="EMBL" id="KAG7310299.1"/>
    </source>
</evidence>
<evidence type="ECO:0000256" key="1">
    <source>
        <dbReference type="SAM" id="MobiDB-lite"/>
    </source>
</evidence>
<accession>A0ABQ7QZ19</accession>
<name>A0ABQ7QZ19_PLUXY</name>
<comment type="caution">
    <text evidence="2">The sequence shown here is derived from an EMBL/GenBank/DDBJ whole genome shotgun (WGS) entry which is preliminary data.</text>
</comment>
<feature type="compositionally biased region" description="Basic residues" evidence="1">
    <location>
        <begin position="93"/>
        <end position="116"/>
    </location>
</feature>
<organism evidence="2 3">
    <name type="scientific">Plutella xylostella</name>
    <name type="common">Diamondback moth</name>
    <name type="synonym">Plutella maculipennis</name>
    <dbReference type="NCBI Taxonomy" id="51655"/>
    <lineage>
        <taxon>Eukaryota</taxon>
        <taxon>Metazoa</taxon>
        <taxon>Ecdysozoa</taxon>
        <taxon>Arthropoda</taxon>
        <taxon>Hexapoda</taxon>
        <taxon>Insecta</taxon>
        <taxon>Pterygota</taxon>
        <taxon>Neoptera</taxon>
        <taxon>Endopterygota</taxon>
        <taxon>Lepidoptera</taxon>
        <taxon>Glossata</taxon>
        <taxon>Ditrysia</taxon>
        <taxon>Yponomeutoidea</taxon>
        <taxon>Plutellidae</taxon>
        <taxon>Plutella</taxon>
    </lineage>
</organism>
<protein>
    <submittedName>
        <fullName evidence="2">Uncharacterized protein</fullName>
    </submittedName>
</protein>
<sequence>MASEACNGLKLDSGVEAAGQPQPHTWKANCSDRAGTTTHKKLQVYVFTLTHGSSSVVSRVCRVCRVCGVWRGARPGGPAAAVCGGSEGTSRDAKRRRTSGRRRAPAARSHPRRRSLRPPARRDDSLRENSNRHVFREPLELCRRPGDAACEDASRVISCGRRSMVK</sequence>
<dbReference type="Proteomes" id="UP000823941">
    <property type="component" value="Chromosome 5"/>
</dbReference>